<dbReference type="GO" id="GO:0016788">
    <property type="term" value="F:hydrolase activity, acting on ester bonds"/>
    <property type="evidence" value="ECO:0007669"/>
    <property type="project" value="InterPro"/>
</dbReference>
<evidence type="ECO:0000256" key="1">
    <source>
        <dbReference type="ARBA" id="ARBA00005937"/>
    </source>
</evidence>
<dbReference type="eggNOG" id="COG1583">
    <property type="taxonomic scope" value="Bacteria"/>
</dbReference>
<keyword evidence="2" id="KW-0694">RNA-binding</keyword>
<evidence type="ECO:0000259" key="4">
    <source>
        <dbReference type="Pfam" id="PF01881"/>
    </source>
</evidence>
<dbReference type="Proteomes" id="UP000030185">
    <property type="component" value="Unassembled WGS sequence"/>
</dbReference>
<feature type="domain" description="CRISPR associated protein Cas6 C-terminal" evidence="4">
    <location>
        <begin position="79"/>
        <end position="217"/>
    </location>
</feature>
<dbReference type="GO" id="GO:0003723">
    <property type="term" value="F:RNA binding"/>
    <property type="evidence" value="ECO:0007669"/>
    <property type="project" value="UniProtKB-KW"/>
</dbReference>
<gene>
    <name evidence="5" type="ORF">MYP_4758</name>
</gene>
<dbReference type="Gene3D" id="3.30.70.1900">
    <property type="match status" value="1"/>
</dbReference>
<organism evidence="5 6">
    <name type="scientific">Sporocytophaga myxococcoides</name>
    <dbReference type="NCBI Taxonomy" id="153721"/>
    <lineage>
        <taxon>Bacteria</taxon>
        <taxon>Pseudomonadati</taxon>
        <taxon>Bacteroidota</taxon>
        <taxon>Cytophagia</taxon>
        <taxon>Cytophagales</taxon>
        <taxon>Cytophagaceae</taxon>
        <taxon>Sporocytophaga</taxon>
    </lineage>
</organism>
<dbReference type="InterPro" id="IPR049435">
    <property type="entry name" value="Cas_Cas6_C"/>
</dbReference>
<evidence type="ECO:0000256" key="3">
    <source>
        <dbReference type="ARBA" id="ARBA00023118"/>
    </source>
</evidence>
<dbReference type="CDD" id="cd21140">
    <property type="entry name" value="Cas6_I-like"/>
    <property type="match status" value="1"/>
</dbReference>
<evidence type="ECO:0000313" key="6">
    <source>
        <dbReference type="Proteomes" id="UP000030185"/>
    </source>
</evidence>
<comment type="caution">
    <text evidence="5">The sequence shown here is derived from an EMBL/GenBank/DDBJ whole genome shotgun (WGS) entry which is preliminary data.</text>
</comment>
<dbReference type="NCBIfam" id="TIGR01877">
    <property type="entry name" value="cas_cas6"/>
    <property type="match status" value="1"/>
</dbReference>
<dbReference type="AlphaFoldDB" id="A0A098LN21"/>
<reference evidence="5 6" key="1">
    <citation type="submission" date="2014-09" db="EMBL/GenBank/DDBJ databases">
        <title>Sporocytophaga myxococcoides PG-01 genome sequencing.</title>
        <authorList>
            <person name="Liu L."/>
            <person name="Gao P.J."/>
            <person name="Chen G.J."/>
            <person name="Wang L.S."/>
        </authorList>
    </citation>
    <scope>NUCLEOTIDE SEQUENCE [LARGE SCALE GENOMIC DNA]</scope>
    <source>
        <strain evidence="5 6">PG-01</strain>
    </source>
</reference>
<keyword evidence="3" id="KW-0051">Antiviral defense</keyword>
<comment type="similarity">
    <text evidence="1">Belongs to the CRISPR-associated protein Cas6/Cse3/CasE family.</text>
</comment>
<name>A0A098LN21_9BACT</name>
<proteinExistence type="inferred from homology"/>
<evidence type="ECO:0000313" key="5">
    <source>
        <dbReference type="EMBL" id="GAL87528.1"/>
    </source>
</evidence>
<dbReference type="InterPro" id="IPR010156">
    <property type="entry name" value="CRISPR-assoc_prot_Cas6"/>
</dbReference>
<dbReference type="PANTHER" id="PTHR36984">
    <property type="entry name" value="CRISPR-ASSOCIATED ENDORIBONUCLEASE CAS6 1"/>
    <property type="match status" value="1"/>
</dbReference>
<dbReference type="EMBL" id="BBLT01000013">
    <property type="protein sequence ID" value="GAL87528.1"/>
    <property type="molecule type" value="Genomic_DNA"/>
</dbReference>
<dbReference type="InterPro" id="IPR045747">
    <property type="entry name" value="CRISPR-assoc_prot_Cas6_N_sf"/>
</dbReference>
<dbReference type="PANTHER" id="PTHR36984:SF1">
    <property type="entry name" value="CRISPR-ASSOCIATED ENDORIBONUCLEASE CAS6 1"/>
    <property type="match status" value="1"/>
</dbReference>
<protein>
    <recommendedName>
        <fullName evidence="4">CRISPR associated protein Cas6 C-terminal domain-containing protein</fullName>
    </recommendedName>
</protein>
<sequence>MDRHRIEFPDFDLYNFSGLKGQTKVGKEGLHFYSNKVTLVFSSPNEHYIEVFVRALFKMPQVEIGKLLLVPLTVEREAEPQLGNEVKFICISPLVIINPEEKGSDPKKFISPSTDMFSDMLYESTMSRMEKSKRFTPEEIASFYKFQIVPDKDYLTKIREEEKKFARIFPVFHKAEKYEVRGYTFPFTLYADPKVQQFVFDCGLGFYAFKGFGMLDIANADPNQRTTPFIVNND</sequence>
<dbReference type="STRING" id="153721.MYP_4758"/>
<dbReference type="Pfam" id="PF01881">
    <property type="entry name" value="Cas_Cas6_C"/>
    <property type="match status" value="1"/>
</dbReference>
<evidence type="ECO:0000256" key="2">
    <source>
        <dbReference type="ARBA" id="ARBA00022884"/>
    </source>
</evidence>
<dbReference type="Gene3D" id="3.30.70.1890">
    <property type="match status" value="1"/>
</dbReference>
<keyword evidence="6" id="KW-1185">Reference proteome</keyword>
<dbReference type="GO" id="GO:0051607">
    <property type="term" value="P:defense response to virus"/>
    <property type="evidence" value="ECO:0007669"/>
    <property type="project" value="UniProtKB-KW"/>
</dbReference>
<accession>A0A098LN21</accession>